<dbReference type="Proteomes" id="UP000242850">
    <property type="component" value="Unassembled WGS sequence"/>
</dbReference>
<dbReference type="RefSeq" id="WP_103896241.1">
    <property type="nucleotide sequence ID" value="NZ_FNUK01000015.1"/>
</dbReference>
<dbReference type="Gene3D" id="1.10.1740.10">
    <property type="match status" value="1"/>
</dbReference>
<sequence>MEEVLLIQQSKENDVKAFEILFSKYEKKIYNLAYYILKNEHDAMDVTQEVAFKIYKALANFKGNSKLATWIHKITYNTCLDYIKKGKMIYL</sequence>
<dbReference type="InterPro" id="IPR039425">
    <property type="entry name" value="RNA_pol_sigma-70-like"/>
</dbReference>
<dbReference type="Pfam" id="PF04542">
    <property type="entry name" value="Sigma70_r2"/>
    <property type="match status" value="1"/>
</dbReference>
<evidence type="ECO:0000256" key="3">
    <source>
        <dbReference type="ARBA" id="ARBA00023163"/>
    </source>
</evidence>
<keyword evidence="2" id="KW-0731">Sigma factor</keyword>
<dbReference type="GO" id="GO:0016987">
    <property type="term" value="F:sigma factor activity"/>
    <property type="evidence" value="ECO:0007669"/>
    <property type="project" value="UniProtKB-KW"/>
</dbReference>
<dbReference type="AlphaFoldDB" id="A0A1H5VTQ5"/>
<name>A0A1H5VTQ5_9CLOT</name>
<protein>
    <submittedName>
        <fullName evidence="5">RNA polymerase sigma factor, sigma-70 family</fullName>
    </submittedName>
</protein>
<dbReference type="GO" id="GO:0006352">
    <property type="term" value="P:DNA-templated transcription initiation"/>
    <property type="evidence" value="ECO:0007669"/>
    <property type="project" value="InterPro"/>
</dbReference>
<evidence type="ECO:0000256" key="2">
    <source>
        <dbReference type="ARBA" id="ARBA00023082"/>
    </source>
</evidence>
<evidence type="ECO:0000313" key="6">
    <source>
        <dbReference type="Proteomes" id="UP000242850"/>
    </source>
</evidence>
<keyword evidence="3" id="KW-0804">Transcription</keyword>
<keyword evidence="6" id="KW-1185">Reference proteome</keyword>
<feature type="domain" description="RNA polymerase sigma-70 region 2" evidence="4">
    <location>
        <begin position="21"/>
        <end position="86"/>
    </location>
</feature>
<dbReference type="SUPFAM" id="SSF88946">
    <property type="entry name" value="Sigma2 domain of RNA polymerase sigma factors"/>
    <property type="match status" value="1"/>
</dbReference>
<organism evidence="5 6">
    <name type="scientific">Caloramator fervidus</name>
    <dbReference type="NCBI Taxonomy" id="29344"/>
    <lineage>
        <taxon>Bacteria</taxon>
        <taxon>Bacillati</taxon>
        <taxon>Bacillota</taxon>
        <taxon>Clostridia</taxon>
        <taxon>Eubacteriales</taxon>
        <taxon>Clostridiaceae</taxon>
        <taxon>Caloramator</taxon>
    </lineage>
</organism>
<gene>
    <name evidence="5" type="ORF">SAMN05660865_01292</name>
</gene>
<dbReference type="NCBIfam" id="TIGR02937">
    <property type="entry name" value="sigma70-ECF"/>
    <property type="match status" value="1"/>
</dbReference>
<dbReference type="InterPro" id="IPR007627">
    <property type="entry name" value="RNA_pol_sigma70_r2"/>
</dbReference>
<dbReference type="PANTHER" id="PTHR43133">
    <property type="entry name" value="RNA POLYMERASE ECF-TYPE SIGMA FACTO"/>
    <property type="match status" value="1"/>
</dbReference>
<dbReference type="OrthoDB" id="9784984at2"/>
<evidence type="ECO:0000259" key="4">
    <source>
        <dbReference type="Pfam" id="PF04542"/>
    </source>
</evidence>
<proteinExistence type="predicted"/>
<evidence type="ECO:0000313" key="5">
    <source>
        <dbReference type="EMBL" id="SEF90231.1"/>
    </source>
</evidence>
<evidence type="ECO:0000256" key="1">
    <source>
        <dbReference type="ARBA" id="ARBA00023015"/>
    </source>
</evidence>
<dbReference type="InterPro" id="IPR014284">
    <property type="entry name" value="RNA_pol_sigma-70_dom"/>
</dbReference>
<dbReference type="InterPro" id="IPR013325">
    <property type="entry name" value="RNA_pol_sigma_r2"/>
</dbReference>
<dbReference type="PANTHER" id="PTHR43133:SF51">
    <property type="entry name" value="RNA POLYMERASE SIGMA FACTOR"/>
    <property type="match status" value="1"/>
</dbReference>
<dbReference type="EMBL" id="FNUK01000015">
    <property type="protein sequence ID" value="SEF90231.1"/>
    <property type="molecule type" value="Genomic_DNA"/>
</dbReference>
<accession>A0A1H5VTQ5</accession>
<keyword evidence="1" id="KW-0805">Transcription regulation</keyword>
<reference evidence="6" key="1">
    <citation type="submission" date="2016-10" db="EMBL/GenBank/DDBJ databases">
        <authorList>
            <person name="Varghese N."/>
            <person name="Submissions S."/>
        </authorList>
    </citation>
    <scope>NUCLEOTIDE SEQUENCE [LARGE SCALE GENOMIC DNA]</scope>
    <source>
        <strain evidence="6">DSM 5463</strain>
    </source>
</reference>